<comment type="caution">
    <text evidence="3">The sequence shown here is derived from an EMBL/GenBank/DDBJ whole genome shotgun (WGS) entry which is preliminary data.</text>
</comment>
<reference evidence="3" key="3">
    <citation type="submission" date="2023-02" db="EMBL/GenBank/DDBJ databases">
        <authorList>
            <person name="Sun Q."/>
            <person name="Mori K."/>
        </authorList>
    </citation>
    <scope>NUCLEOTIDE SEQUENCE</scope>
    <source>
        <strain evidence="3">NBRC 105830</strain>
    </source>
</reference>
<organism evidence="3 5">
    <name type="scientific">Arsenicicoccus piscis</name>
    <dbReference type="NCBI Taxonomy" id="673954"/>
    <lineage>
        <taxon>Bacteria</taxon>
        <taxon>Bacillati</taxon>
        <taxon>Actinomycetota</taxon>
        <taxon>Actinomycetes</taxon>
        <taxon>Micrococcales</taxon>
        <taxon>Intrasporangiaceae</taxon>
        <taxon>Arsenicicoccus</taxon>
    </lineage>
</organism>
<dbReference type="Gene3D" id="1.20.120.520">
    <property type="entry name" value="nmb1532 protein domain like"/>
    <property type="match status" value="1"/>
</dbReference>
<gene>
    <name evidence="3" type="ORF">GCM10025862_00300</name>
    <name evidence="4" type="ORF">GCM10025862_37430</name>
</gene>
<evidence type="ECO:0000313" key="4">
    <source>
        <dbReference type="EMBL" id="GMA21722.1"/>
    </source>
</evidence>
<dbReference type="InterPro" id="IPR012312">
    <property type="entry name" value="Hemerythrin-like"/>
</dbReference>
<feature type="domain" description="Hemerythrin-like" evidence="2">
    <location>
        <begin position="5"/>
        <end position="121"/>
    </location>
</feature>
<feature type="compositionally biased region" description="Basic and acidic residues" evidence="1">
    <location>
        <begin position="161"/>
        <end position="188"/>
    </location>
</feature>
<reference evidence="5" key="2">
    <citation type="journal article" date="2019" name="Int. J. Syst. Evol. Microbiol.">
        <title>The Global Catalogue of Microorganisms (GCM) 10K type strain sequencing project: providing services to taxonomists for standard genome sequencing and annotation.</title>
        <authorList>
            <consortium name="The Broad Institute Genomics Platform"/>
            <consortium name="The Broad Institute Genome Sequencing Center for Infectious Disease"/>
            <person name="Wu L."/>
            <person name="Ma J."/>
        </authorList>
    </citation>
    <scope>NUCLEOTIDE SEQUENCE [LARGE SCALE GENOMIC DNA]</scope>
    <source>
        <strain evidence="5">NBRC 105830</strain>
    </source>
</reference>
<dbReference type="Pfam" id="PF01814">
    <property type="entry name" value="Hemerythrin"/>
    <property type="match status" value="1"/>
</dbReference>
<keyword evidence="5" id="KW-1185">Reference proteome</keyword>
<evidence type="ECO:0000259" key="2">
    <source>
        <dbReference type="Pfam" id="PF01814"/>
    </source>
</evidence>
<dbReference type="EMBL" id="BSUJ01000001">
    <property type="protein sequence ID" value="GMA21722.1"/>
    <property type="molecule type" value="Genomic_DNA"/>
</dbReference>
<evidence type="ECO:0000313" key="3">
    <source>
        <dbReference type="EMBL" id="GMA18009.1"/>
    </source>
</evidence>
<protein>
    <submittedName>
        <fullName evidence="3">Cation-binding protein</fullName>
    </submittedName>
</protein>
<proteinExistence type="predicted"/>
<sequence>MDICEIIQHQHDEQRRQFAELEQWPRDDTEGLSAVWDRLAILLETHAEAEERFFYPPLLALGTGAADAPSADEEVEDAVGDHNKIRDAVRRAGEEKVGTDAWWTAVVDANVANSKHMGEEERQDLADFRQQASLELRHEVAIDFQRFMAQKAAEGITPRNKNPEKYVDRESGEKVTAADRSAGPKEPSHTASEQE</sequence>
<reference evidence="3" key="1">
    <citation type="journal article" date="2014" name="Int. J. Syst. Evol. Microbiol.">
        <title>Complete genome of a new Firmicutes species belonging to the dominant human colonic microbiota ('Ruminococcus bicirculans') reveals two chromosomes and a selective capacity to utilize plant glucans.</title>
        <authorList>
            <consortium name="NISC Comparative Sequencing Program"/>
            <person name="Wegmann U."/>
            <person name="Louis P."/>
            <person name="Goesmann A."/>
            <person name="Henrissat B."/>
            <person name="Duncan S.H."/>
            <person name="Flint H.J."/>
        </authorList>
    </citation>
    <scope>NUCLEOTIDE SEQUENCE</scope>
    <source>
        <strain evidence="3">NBRC 105830</strain>
    </source>
</reference>
<accession>A0ABQ6HH89</accession>
<evidence type="ECO:0000313" key="5">
    <source>
        <dbReference type="Proteomes" id="UP001157109"/>
    </source>
</evidence>
<feature type="region of interest" description="Disordered" evidence="1">
    <location>
        <begin position="151"/>
        <end position="195"/>
    </location>
</feature>
<dbReference type="Proteomes" id="UP001157109">
    <property type="component" value="Unassembled WGS sequence"/>
</dbReference>
<dbReference type="EMBL" id="BSUJ01000001">
    <property type="protein sequence ID" value="GMA18009.1"/>
    <property type="molecule type" value="Genomic_DNA"/>
</dbReference>
<name>A0ABQ6HH89_9MICO</name>
<dbReference type="RefSeq" id="WP_241443607.1">
    <property type="nucleotide sequence ID" value="NZ_BSUJ01000001.1"/>
</dbReference>
<evidence type="ECO:0000256" key="1">
    <source>
        <dbReference type="SAM" id="MobiDB-lite"/>
    </source>
</evidence>